<dbReference type="PROSITE" id="PS51420">
    <property type="entry name" value="RHO"/>
    <property type="match status" value="1"/>
</dbReference>
<dbReference type="GO" id="GO:0005768">
    <property type="term" value="C:endosome"/>
    <property type="evidence" value="ECO:0000318"/>
    <property type="project" value="GO_Central"/>
</dbReference>
<evidence type="ECO:0000313" key="2">
    <source>
        <dbReference type="Proteomes" id="UP000813463"/>
    </source>
</evidence>
<dbReference type="RefSeq" id="XP_021846850.1">
    <property type="nucleotide sequence ID" value="XM_021991158.2"/>
</dbReference>
<dbReference type="SMART" id="SM00173">
    <property type="entry name" value="RAS"/>
    <property type="match status" value="1"/>
</dbReference>
<gene>
    <name evidence="3" type="primary">LOC110786608</name>
</gene>
<reference evidence="3" key="2">
    <citation type="submission" date="2025-08" db="UniProtKB">
        <authorList>
            <consortium name="RefSeq"/>
        </authorList>
    </citation>
    <scope>IDENTIFICATION</scope>
    <source>
        <tissue evidence="3">Leaf</tissue>
    </source>
</reference>
<dbReference type="GO" id="GO:0003924">
    <property type="term" value="F:GTPase activity"/>
    <property type="evidence" value="ECO:0000318"/>
    <property type="project" value="GO_Central"/>
</dbReference>
<evidence type="ECO:0000313" key="3">
    <source>
        <dbReference type="RefSeq" id="XP_021846850.1"/>
    </source>
</evidence>
<dbReference type="PROSITE" id="PS51421">
    <property type="entry name" value="RAS"/>
    <property type="match status" value="1"/>
</dbReference>
<dbReference type="Proteomes" id="UP000813463">
    <property type="component" value="Chromosome 4"/>
</dbReference>
<dbReference type="SMART" id="SM00176">
    <property type="entry name" value="RAN"/>
    <property type="match status" value="1"/>
</dbReference>
<dbReference type="GeneID" id="110786608"/>
<organism evidence="2 3">
    <name type="scientific">Spinacia oleracea</name>
    <name type="common">Spinach</name>
    <dbReference type="NCBI Taxonomy" id="3562"/>
    <lineage>
        <taxon>Eukaryota</taxon>
        <taxon>Viridiplantae</taxon>
        <taxon>Streptophyta</taxon>
        <taxon>Embryophyta</taxon>
        <taxon>Tracheophyta</taxon>
        <taxon>Spermatophyta</taxon>
        <taxon>Magnoliopsida</taxon>
        <taxon>eudicotyledons</taxon>
        <taxon>Gunneridae</taxon>
        <taxon>Pentapetalae</taxon>
        <taxon>Caryophyllales</taxon>
        <taxon>Chenopodiaceae</taxon>
        <taxon>Chenopodioideae</taxon>
        <taxon>Anserineae</taxon>
        <taxon>Spinacia</taxon>
    </lineage>
</organism>
<dbReference type="FunFam" id="3.40.50.300:FF:000823">
    <property type="entry name" value="Small GTPase RAB, putative"/>
    <property type="match status" value="1"/>
</dbReference>
<dbReference type="GO" id="GO:0006886">
    <property type="term" value="P:intracellular protein transport"/>
    <property type="evidence" value="ECO:0000318"/>
    <property type="project" value="GO_Central"/>
</dbReference>
<proteinExistence type="predicted"/>
<dbReference type="OrthoDB" id="63533at2759"/>
<dbReference type="GO" id="GO:0005525">
    <property type="term" value="F:GTP binding"/>
    <property type="evidence" value="ECO:0007669"/>
    <property type="project" value="InterPro"/>
</dbReference>
<dbReference type="PROSITE" id="PS51419">
    <property type="entry name" value="RAB"/>
    <property type="match status" value="1"/>
</dbReference>
<dbReference type="SUPFAM" id="SSF52540">
    <property type="entry name" value="P-loop containing nucleoside triphosphate hydrolases"/>
    <property type="match status" value="1"/>
</dbReference>
<dbReference type="SMART" id="SM00174">
    <property type="entry name" value="RHO"/>
    <property type="match status" value="1"/>
</dbReference>
<dbReference type="GO" id="GO:0030139">
    <property type="term" value="C:endocytic vesicle"/>
    <property type="evidence" value="ECO:0000318"/>
    <property type="project" value="GO_Central"/>
</dbReference>
<dbReference type="InterPro" id="IPR027417">
    <property type="entry name" value="P-loop_NTPase"/>
</dbReference>
<sequence>MAGSAGKVVKAKLVLLGDMGAGKTNLALRFVRGQFFDCQEPTVGATYFTQTLSVKEATINFDVWDTAGQERYHSMAPLYYRNATAALLVYDISDKHSFVRAKKLVQELLTEETPIPVLSLVGNKADLETEREVATEEAETLSQENGLFFMETSAKTSHNINELFYEIAKRVAEVCPQQPSDIDLQNEIQNRRFSCCSG</sequence>
<accession>A0A9R0JTT7</accession>
<protein>
    <submittedName>
        <fullName evidence="3">Ras-related protein RHN1</fullName>
    </submittedName>
</protein>
<dbReference type="Pfam" id="PF00071">
    <property type="entry name" value="Ras"/>
    <property type="match status" value="1"/>
</dbReference>
<dbReference type="PANTHER" id="PTHR47978">
    <property type="match status" value="1"/>
</dbReference>
<reference evidence="2" key="1">
    <citation type="journal article" date="2021" name="Nat. Commun.">
        <title>Genomic analyses provide insights into spinach domestication and the genetic basis of agronomic traits.</title>
        <authorList>
            <person name="Cai X."/>
            <person name="Sun X."/>
            <person name="Xu C."/>
            <person name="Sun H."/>
            <person name="Wang X."/>
            <person name="Ge C."/>
            <person name="Zhang Z."/>
            <person name="Wang Q."/>
            <person name="Fei Z."/>
            <person name="Jiao C."/>
            <person name="Wang Q."/>
        </authorList>
    </citation>
    <scope>NUCLEOTIDE SEQUENCE [LARGE SCALE GENOMIC DNA]</scope>
    <source>
        <strain evidence="2">cv. Varoflay</strain>
    </source>
</reference>
<dbReference type="NCBIfam" id="TIGR00231">
    <property type="entry name" value="small_GTP"/>
    <property type="match status" value="1"/>
</dbReference>
<evidence type="ECO:0000256" key="1">
    <source>
        <dbReference type="ARBA" id="ARBA00022741"/>
    </source>
</evidence>
<dbReference type="GO" id="GO:0012505">
    <property type="term" value="C:endomembrane system"/>
    <property type="evidence" value="ECO:0000318"/>
    <property type="project" value="GO_Central"/>
</dbReference>
<dbReference type="InterPro" id="IPR001806">
    <property type="entry name" value="Small_GTPase"/>
</dbReference>
<dbReference type="Gene3D" id="3.40.50.300">
    <property type="entry name" value="P-loop containing nucleotide triphosphate hydrolases"/>
    <property type="match status" value="1"/>
</dbReference>
<dbReference type="AlphaFoldDB" id="A0A9R0JTT7"/>
<dbReference type="KEGG" id="soe:110786608"/>
<name>A0A9R0JTT7_SPIOL</name>
<dbReference type="CDD" id="cd01860">
    <property type="entry name" value="Rab5_related"/>
    <property type="match status" value="1"/>
</dbReference>
<dbReference type="PRINTS" id="PR00449">
    <property type="entry name" value="RASTRNSFRMNG"/>
</dbReference>
<dbReference type="SMART" id="SM00177">
    <property type="entry name" value="ARF"/>
    <property type="match status" value="1"/>
</dbReference>
<dbReference type="InterPro" id="IPR005225">
    <property type="entry name" value="Small_GTP-bd"/>
</dbReference>
<dbReference type="SMART" id="SM00175">
    <property type="entry name" value="RAB"/>
    <property type="match status" value="1"/>
</dbReference>
<keyword evidence="2" id="KW-1185">Reference proteome</keyword>
<keyword evidence="1" id="KW-0547">Nucleotide-binding</keyword>